<dbReference type="InterPro" id="IPR035952">
    <property type="entry name" value="Rhomboid-like_sf"/>
</dbReference>
<feature type="transmembrane region" description="Helical" evidence="6">
    <location>
        <begin position="258"/>
        <end position="278"/>
    </location>
</feature>
<evidence type="ECO:0000259" key="7">
    <source>
        <dbReference type="Pfam" id="PF01694"/>
    </source>
</evidence>
<dbReference type="Gene3D" id="1.20.1540.10">
    <property type="entry name" value="Rhomboid-like"/>
    <property type="match status" value="1"/>
</dbReference>
<proteinExistence type="predicted"/>
<dbReference type="Pfam" id="PF01694">
    <property type="entry name" value="Rhomboid"/>
    <property type="match status" value="1"/>
</dbReference>
<dbReference type="GO" id="GO:0004252">
    <property type="term" value="F:serine-type endopeptidase activity"/>
    <property type="evidence" value="ECO:0007669"/>
    <property type="project" value="InterPro"/>
</dbReference>
<dbReference type="EMBL" id="AOIA01000143">
    <property type="protein sequence ID" value="ELY53872.1"/>
    <property type="molecule type" value="Genomic_DNA"/>
</dbReference>
<gene>
    <name evidence="8" type="ORF">C492_17048</name>
</gene>
<dbReference type="Proteomes" id="UP000011531">
    <property type="component" value="Unassembled WGS sequence"/>
</dbReference>
<feature type="transmembrane region" description="Helical" evidence="6">
    <location>
        <begin position="372"/>
        <end position="392"/>
    </location>
</feature>
<dbReference type="InterPro" id="IPR022764">
    <property type="entry name" value="Peptidase_S54_rhomboid_dom"/>
</dbReference>
<dbReference type="SUPFAM" id="SSF144091">
    <property type="entry name" value="Rhomboid-like"/>
    <property type="match status" value="1"/>
</dbReference>
<feature type="domain" description="Peptidase S54 rhomboid" evidence="7">
    <location>
        <begin position="89"/>
        <end position="247"/>
    </location>
</feature>
<evidence type="ECO:0000256" key="4">
    <source>
        <dbReference type="ARBA" id="ARBA00023136"/>
    </source>
</evidence>
<feature type="transmembrane region" description="Helical" evidence="6">
    <location>
        <begin position="39"/>
        <end position="63"/>
    </location>
</feature>
<accession>L9WWS6</accession>
<feature type="transmembrane region" description="Helical" evidence="6">
    <location>
        <begin position="6"/>
        <end position="27"/>
    </location>
</feature>
<reference evidence="8 9" key="1">
    <citation type="journal article" date="2014" name="PLoS Genet.">
        <title>Phylogenetically driven sequencing of extremely halophilic archaea reveals strategies for static and dynamic osmo-response.</title>
        <authorList>
            <person name="Becker E.A."/>
            <person name="Seitzer P.M."/>
            <person name="Tritt A."/>
            <person name="Larsen D."/>
            <person name="Krusor M."/>
            <person name="Yao A.I."/>
            <person name="Wu D."/>
            <person name="Madern D."/>
            <person name="Eisen J.A."/>
            <person name="Darling A.E."/>
            <person name="Facciotti M.T."/>
        </authorList>
    </citation>
    <scope>NUCLEOTIDE SEQUENCE [LARGE SCALE GENOMIC DNA]</scope>
    <source>
        <strain evidence="8 9">DSM 18795</strain>
    </source>
</reference>
<evidence type="ECO:0000256" key="1">
    <source>
        <dbReference type="ARBA" id="ARBA00004141"/>
    </source>
</evidence>
<name>L9WWS6_9EURY</name>
<feature type="transmembrane region" description="Helical" evidence="6">
    <location>
        <begin position="290"/>
        <end position="308"/>
    </location>
</feature>
<dbReference type="AlphaFoldDB" id="L9WWS6"/>
<comment type="caution">
    <text evidence="8">The sequence shown here is derived from an EMBL/GenBank/DDBJ whole genome shotgun (WGS) entry which is preliminary data.</text>
</comment>
<dbReference type="OrthoDB" id="205691at2157"/>
<evidence type="ECO:0000256" key="3">
    <source>
        <dbReference type="ARBA" id="ARBA00022989"/>
    </source>
</evidence>
<comment type="subcellular location">
    <subcellularLocation>
        <location evidence="1">Membrane</location>
        <topology evidence="1">Multi-pass membrane protein</topology>
    </subcellularLocation>
</comment>
<organism evidence="8 9">
    <name type="scientific">Natronococcus jeotgali DSM 18795</name>
    <dbReference type="NCBI Taxonomy" id="1227498"/>
    <lineage>
        <taxon>Archaea</taxon>
        <taxon>Methanobacteriati</taxon>
        <taxon>Methanobacteriota</taxon>
        <taxon>Stenosarchaea group</taxon>
        <taxon>Halobacteria</taxon>
        <taxon>Halobacteriales</taxon>
        <taxon>Natrialbaceae</taxon>
        <taxon>Natronococcus</taxon>
    </lineage>
</organism>
<evidence type="ECO:0000313" key="9">
    <source>
        <dbReference type="Proteomes" id="UP000011531"/>
    </source>
</evidence>
<keyword evidence="3 6" id="KW-1133">Transmembrane helix</keyword>
<feature type="region of interest" description="Disordered" evidence="5">
    <location>
        <begin position="315"/>
        <end position="347"/>
    </location>
</feature>
<keyword evidence="4 6" id="KW-0472">Membrane</keyword>
<feature type="transmembrane region" description="Helical" evidence="6">
    <location>
        <begin position="142"/>
        <end position="175"/>
    </location>
</feature>
<keyword evidence="9" id="KW-1185">Reference proteome</keyword>
<feature type="region of interest" description="Disordered" evidence="5">
    <location>
        <begin position="544"/>
        <end position="575"/>
    </location>
</feature>
<protein>
    <submittedName>
        <fullName evidence="8">Rhomboid family protein</fullName>
    </submittedName>
</protein>
<keyword evidence="2 6" id="KW-0812">Transmembrane</keyword>
<sequence>MDPVAVGFGLVVLAVLVGSAAVVRLLYRPERPWSEVARARLVWGVPWGSILVLVGVCCVYLFVQDGVTDFTDPVTIPYRAWSYFSPLGMLTASFSHADAGHLLGNLVGAAAVAPIAEYAWGHYPEDGERADSRLADPRVRALVVFPAVVVAVGLTTSLFALGPVIGFSGVVFAFAGFAIVHYPIATLVAAVGLQGALLTVLEALRRPIGVYVAEASPPGPPSWATIAIQGHGLGFFVGIVLGVLVLRRRNRSPNPFHLWLAVALFGFAKSLWAIYWFGDQNTFVLLRGPGVVVVAVLAVVVTVAATGSERPLVPRRLRREGDSSERSPSERVLELARGSGRTDGGDPGGLDRVAAIVRGARADGSDRRYHRYAAFLAVLLVTAALMGMAVPANVLVVEEETTAEAAVEIEGYTVTYEENVQNQLVSPVAVGPLEDAVALESSGVIVSSDERQIWLDAVTSRRLAFSGEETVIVGGPGWRESVTAERTGWEPVGNETVYQVRLEGPDGDSRLAYESNASRADVRIDGRTVTVASADGEFVLEVAADDGDEADEPTTAPVPTENESTEAGGLEFEHEDGTVYAVSNETEVAVATEETYD</sequence>
<evidence type="ECO:0000313" key="8">
    <source>
        <dbReference type="EMBL" id="ELY53872.1"/>
    </source>
</evidence>
<feature type="compositionally biased region" description="Basic and acidic residues" evidence="5">
    <location>
        <begin position="319"/>
        <end position="334"/>
    </location>
</feature>
<feature type="transmembrane region" description="Helical" evidence="6">
    <location>
        <begin position="223"/>
        <end position="246"/>
    </location>
</feature>
<dbReference type="RefSeq" id="WP_008425695.1">
    <property type="nucleotide sequence ID" value="NZ_AOIA01000143.1"/>
</dbReference>
<dbReference type="PATRIC" id="fig|1227498.3.peg.3363"/>
<evidence type="ECO:0000256" key="2">
    <source>
        <dbReference type="ARBA" id="ARBA00022692"/>
    </source>
</evidence>
<evidence type="ECO:0000256" key="6">
    <source>
        <dbReference type="SAM" id="Phobius"/>
    </source>
</evidence>
<dbReference type="GO" id="GO:0016020">
    <property type="term" value="C:membrane"/>
    <property type="evidence" value="ECO:0007669"/>
    <property type="project" value="UniProtKB-SubCell"/>
</dbReference>
<evidence type="ECO:0000256" key="5">
    <source>
        <dbReference type="SAM" id="MobiDB-lite"/>
    </source>
</evidence>